<proteinExistence type="predicted"/>
<evidence type="ECO:0000313" key="2">
    <source>
        <dbReference type="Proteomes" id="UP000244855"/>
    </source>
</evidence>
<reference evidence="1 2" key="1">
    <citation type="journal article" date="2018" name="Sci. Rep.">
        <title>Comparative genomics provides insights into the lifestyle and reveals functional heterogeneity of dark septate endophytic fungi.</title>
        <authorList>
            <person name="Knapp D.G."/>
            <person name="Nemeth J.B."/>
            <person name="Barry K."/>
            <person name="Hainaut M."/>
            <person name="Henrissat B."/>
            <person name="Johnson J."/>
            <person name="Kuo A."/>
            <person name="Lim J.H.P."/>
            <person name="Lipzen A."/>
            <person name="Nolan M."/>
            <person name="Ohm R.A."/>
            <person name="Tamas L."/>
            <person name="Grigoriev I.V."/>
            <person name="Spatafora J.W."/>
            <person name="Nagy L.G."/>
            <person name="Kovacs G.M."/>
        </authorList>
    </citation>
    <scope>NUCLEOTIDE SEQUENCE [LARGE SCALE GENOMIC DNA]</scope>
    <source>
        <strain evidence="1 2">DSE2036</strain>
    </source>
</reference>
<sequence length="58" mass="7118">MRQIIESRYLRRDLLENLCRKKWGEKGWKFNWVSSQEAWVFDVPEELTEEELNQCKGD</sequence>
<accession>A0A2V1D0K3</accession>
<keyword evidence="2" id="KW-1185">Reference proteome</keyword>
<dbReference type="EMBL" id="KZ805839">
    <property type="protein sequence ID" value="PVH91562.1"/>
    <property type="molecule type" value="Genomic_DNA"/>
</dbReference>
<dbReference type="Proteomes" id="UP000244855">
    <property type="component" value="Unassembled WGS sequence"/>
</dbReference>
<dbReference type="AlphaFoldDB" id="A0A2V1D0K3"/>
<gene>
    <name evidence="1" type="ORF">DM02DRAFT_663870</name>
</gene>
<organism evidence="1 2">
    <name type="scientific">Periconia macrospinosa</name>
    <dbReference type="NCBI Taxonomy" id="97972"/>
    <lineage>
        <taxon>Eukaryota</taxon>
        <taxon>Fungi</taxon>
        <taxon>Dikarya</taxon>
        <taxon>Ascomycota</taxon>
        <taxon>Pezizomycotina</taxon>
        <taxon>Dothideomycetes</taxon>
        <taxon>Pleosporomycetidae</taxon>
        <taxon>Pleosporales</taxon>
        <taxon>Massarineae</taxon>
        <taxon>Periconiaceae</taxon>
        <taxon>Periconia</taxon>
    </lineage>
</organism>
<protein>
    <submittedName>
        <fullName evidence="1">Uncharacterized protein</fullName>
    </submittedName>
</protein>
<name>A0A2V1D0K3_9PLEO</name>
<evidence type="ECO:0000313" key="1">
    <source>
        <dbReference type="EMBL" id="PVH91562.1"/>
    </source>
</evidence>